<keyword evidence="6" id="KW-1185">Reference proteome</keyword>
<dbReference type="RefSeq" id="WP_105040245.1">
    <property type="nucleotide sequence ID" value="NZ_PPSL01000004.1"/>
</dbReference>
<dbReference type="PANTHER" id="PTHR42781:SF4">
    <property type="entry name" value="SPERMIDINE_PUTRESCINE IMPORT ATP-BINDING PROTEIN POTA"/>
    <property type="match status" value="1"/>
</dbReference>
<protein>
    <submittedName>
        <fullName evidence="5">ABC transporter ATP-binding protein</fullName>
    </submittedName>
</protein>
<dbReference type="InterPro" id="IPR017871">
    <property type="entry name" value="ABC_transporter-like_CS"/>
</dbReference>
<dbReference type="GO" id="GO:0022857">
    <property type="term" value="F:transmembrane transporter activity"/>
    <property type="evidence" value="ECO:0007669"/>
    <property type="project" value="InterPro"/>
</dbReference>
<evidence type="ECO:0000313" key="6">
    <source>
        <dbReference type="Proteomes" id="UP000239872"/>
    </source>
</evidence>
<dbReference type="InterPro" id="IPR027417">
    <property type="entry name" value="P-loop_NTPase"/>
</dbReference>
<evidence type="ECO:0000313" key="5">
    <source>
        <dbReference type="EMBL" id="PQJ10236.1"/>
    </source>
</evidence>
<dbReference type="GO" id="GO:0016887">
    <property type="term" value="F:ATP hydrolysis activity"/>
    <property type="evidence" value="ECO:0007669"/>
    <property type="project" value="InterPro"/>
</dbReference>
<dbReference type="Pfam" id="PF00005">
    <property type="entry name" value="ABC_tran"/>
    <property type="match status" value="1"/>
</dbReference>
<evidence type="ECO:0000256" key="3">
    <source>
        <dbReference type="ARBA" id="ARBA00022840"/>
    </source>
</evidence>
<dbReference type="SMART" id="SM00382">
    <property type="entry name" value="AAA"/>
    <property type="match status" value="1"/>
</dbReference>
<evidence type="ECO:0000256" key="2">
    <source>
        <dbReference type="ARBA" id="ARBA00022741"/>
    </source>
</evidence>
<dbReference type="AlphaFoldDB" id="A0A2S7SUM2"/>
<dbReference type="EMBL" id="PPSL01000004">
    <property type="protein sequence ID" value="PQJ10236.1"/>
    <property type="molecule type" value="Genomic_DNA"/>
</dbReference>
<dbReference type="SUPFAM" id="SSF50331">
    <property type="entry name" value="MOP-like"/>
    <property type="match status" value="1"/>
</dbReference>
<reference evidence="5 6" key="1">
    <citation type="submission" date="2018-01" db="EMBL/GenBank/DDBJ databases">
        <title>A novel member of the phylum Bacteroidetes isolated from glacier ice.</title>
        <authorList>
            <person name="Liu Q."/>
            <person name="Xin Y.-H."/>
        </authorList>
    </citation>
    <scope>NUCLEOTIDE SEQUENCE [LARGE SCALE GENOMIC DNA]</scope>
    <source>
        <strain evidence="5 6">RB1R16</strain>
    </source>
</reference>
<keyword evidence="1" id="KW-0813">Transport</keyword>
<dbReference type="Gene3D" id="3.40.50.300">
    <property type="entry name" value="P-loop containing nucleotide triphosphate hydrolases"/>
    <property type="match status" value="1"/>
</dbReference>
<dbReference type="InterPro" id="IPR013611">
    <property type="entry name" value="Transp-assoc_OB_typ2"/>
</dbReference>
<dbReference type="GO" id="GO:0043190">
    <property type="term" value="C:ATP-binding cassette (ABC) transporter complex"/>
    <property type="evidence" value="ECO:0007669"/>
    <property type="project" value="InterPro"/>
</dbReference>
<name>A0A2S7SUM2_9BACT</name>
<keyword evidence="2" id="KW-0547">Nucleotide-binding</keyword>
<comment type="caution">
    <text evidence="5">The sequence shown here is derived from an EMBL/GenBank/DDBJ whole genome shotgun (WGS) entry which is preliminary data.</text>
</comment>
<dbReference type="InterPro" id="IPR003439">
    <property type="entry name" value="ABC_transporter-like_ATP-bd"/>
</dbReference>
<dbReference type="GO" id="GO:0005524">
    <property type="term" value="F:ATP binding"/>
    <property type="evidence" value="ECO:0007669"/>
    <property type="project" value="UniProtKB-KW"/>
</dbReference>
<organism evidence="5 6">
    <name type="scientific">Flavipsychrobacter stenotrophus</name>
    <dbReference type="NCBI Taxonomy" id="2077091"/>
    <lineage>
        <taxon>Bacteria</taxon>
        <taxon>Pseudomonadati</taxon>
        <taxon>Bacteroidota</taxon>
        <taxon>Chitinophagia</taxon>
        <taxon>Chitinophagales</taxon>
        <taxon>Chitinophagaceae</taxon>
        <taxon>Flavipsychrobacter</taxon>
    </lineage>
</organism>
<dbReference type="PROSITE" id="PS50893">
    <property type="entry name" value="ABC_TRANSPORTER_2"/>
    <property type="match status" value="1"/>
</dbReference>
<dbReference type="OrthoDB" id="9802264at2"/>
<dbReference type="PROSITE" id="PS00211">
    <property type="entry name" value="ABC_TRANSPORTER_1"/>
    <property type="match status" value="1"/>
</dbReference>
<sequence>MSLLRVANIVKKHGTETVVNNVSFTLERMQKIAIAGETGSGKTTLLRIVAGLGQADSGEVLFEDRPVKGVNEKLMAGHKGIAYLSQHFELRNNYRVEEELMYANNLLKDSFDALVDVCHIKHLLTRQCQTLSGGERQRVALARLITQTPKLLLLDEPFSNMDLIHKTTLKAVVDFASERMRITCMLISHDPLDLLPWADELLVMQNGKIVQRGEPMDVYRSPVNTYVAGLLGKYNLISLELATMLPGGFGRKAYVRPEEITILPNDAEGLKAKITKVLFYGGHYELEVFIAGQTLIVRTDKPGFMKGEVVNLSI</sequence>
<accession>A0A2S7SUM2</accession>
<dbReference type="InterPro" id="IPR003593">
    <property type="entry name" value="AAA+_ATPase"/>
</dbReference>
<proteinExistence type="predicted"/>
<dbReference type="Pfam" id="PF08402">
    <property type="entry name" value="TOBE_2"/>
    <property type="match status" value="1"/>
</dbReference>
<dbReference type="PANTHER" id="PTHR42781">
    <property type="entry name" value="SPERMIDINE/PUTRESCINE IMPORT ATP-BINDING PROTEIN POTA"/>
    <property type="match status" value="1"/>
</dbReference>
<dbReference type="InterPro" id="IPR050093">
    <property type="entry name" value="ABC_SmlMolc_Importer"/>
</dbReference>
<feature type="domain" description="ABC transporter" evidence="4">
    <location>
        <begin position="4"/>
        <end position="231"/>
    </location>
</feature>
<keyword evidence="3 5" id="KW-0067">ATP-binding</keyword>
<gene>
    <name evidence="5" type="ORF">CJD36_016235</name>
</gene>
<dbReference type="SUPFAM" id="SSF52540">
    <property type="entry name" value="P-loop containing nucleoside triphosphate hydrolases"/>
    <property type="match status" value="1"/>
</dbReference>
<dbReference type="Proteomes" id="UP000239872">
    <property type="component" value="Unassembled WGS sequence"/>
</dbReference>
<evidence type="ECO:0000256" key="1">
    <source>
        <dbReference type="ARBA" id="ARBA00022448"/>
    </source>
</evidence>
<evidence type="ECO:0000259" key="4">
    <source>
        <dbReference type="PROSITE" id="PS50893"/>
    </source>
</evidence>
<dbReference type="InterPro" id="IPR008995">
    <property type="entry name" value="Mo/tungstate-bd_C_term_dom"/>
</dbReference>